<dbReference type="AlphaFoldDB" id="A0A1B9R3B0"/>
<evidence type="ECO:0000256" key="1">
    <source>
        <dbReference type="ARBA" id="ARBA00022801"/>
    </source>
</evidence>
<dbReference type="Gene3D" id="2.60.120.260">
    <property type="entry name" value="Galactose-binding domain-like"/>
    <property type="match status" value="1"/>
</dbReference>
<name>A0A1B9R3B0_9VIBR</name>
<reference evidence="4" key="1">
    <citation type="submission" date="2016-06" db="EMBL/GenBank/DDBJ databases">
        <authorList>
            <person name="Hehemann J.-H."/>
            <person name="Arevalo P."/>
            <person name="Datta M.S."/>
            <person name="Polz M.F."/>
        </authorList>
    </citation>
    <scope>NUCLEOTIDE SEQUENCE [LARGE SCALE GENOMIC DNA]</scope>
    <source>
        <strain evidence="4">9CSC122</strain>
    </source>
</reference>
<keyword evidence="1" id="KW-0378">Hydrolase</keyword>
<dbReference type="SUPFAM" id="SSF49785">
    <property type="entry name" value="Galactose-binding domain-like"/>
    <property type="match status" value="1"/>
</dbReference>
<evidence type="ECO:0000313" key="3">
    <source>
        <dbReference type="EMBL" id="OCH78701.1"/>
    </source>
</evidence>
<dbReference type="InterPro" id="IPR054593">
    <property type="entry name" value="Beta-mannosidase-like_N2"/>
</dbReference>
<dbReference type="GO" id="GO:0004553">
    <property type="term" value="F:hydrolase activity, hydrolyzing O-glycosyl compounds"/>
    <property type="evidence" value="ECO:0007669"/>
    <property type="project" value="UniProtKB-ARBA"/>
</dbReference>
<organism evidence="3 4">
    <name type="scientific">Vibrio genomosp. F10</name>
    <dbReference type="NCBI Taxonomy" id="723171"/>
    <lineage>
        <taxon>Bacteria</taxon>
        <taxon>Pseudomonadati</taxon>
        <taxon>Pseudomonadota</taxon>
        <taxon>Gammaproteobacteria</taxon>
        <taxon>Vibrionales</taxon>
        <taxon>Vibrionaceae</taxon>
        <taxon>Vibrio</taxon>
    </lineage>
</organism>
<dbReference type="InterPro" id="IPR008979">
    <property type="entry name" value="Galactose-bd-like_sf"/>
</dbReference>
<comment type="caution">
    <text evidence="3">The sequence shown here is derived from an EMBL/GenBank/DDBJ whole genome shotgun (WGS) entry which is preliminary data.</text>
</comment>
<sequence length="276" mass="31443">MHIPLAGLWQLSPLTDLSIPQDDITFPGPLSAVLPSNLSEDDIVKQEWHLMHDIEVDEAMLSNSAVDLVISGIGYHAEIRINGEAIFDCDDFQEHYRKDVLPYLQLGRNRFEILFLEPDDDWLLDEEHDEIGNLAPLVSNEIEDRMGIWHTPYLDVLPTVRLDRVETEQVCHLVGGCELLVHLHYTVFKPGLLSAEIKFNGMTYRLPIDVRASKATAIFQLDAPKYIQPEGRLLEDDCYQLDVQLEQAHQTHQIGLVNGSDEGTTLHYQREIPPVF</sequence>
<proteinExistence type="predicted"/>
<keyword evidence="4" id="KW-1185">Reference proteome</keyword>
<dbReference type="RefSeq" id="WP_017034511.1">
    <property type="nucleotide sequence ID" value="NZ_JBNGCH010000031.1"/>
</dbReference>
<protein>
    <submittedName>
        <fullName evidence="3">Beta-galactosidase</fullName>
    </submittedName>
</protein>
<gene>
    <name evidence="3" type="ORF">A6E14_16865</name>
</gene>
<dbReference type="EMBL" id="MAJZ01000031">
    <property type="protein sequence ID" value="OCH78701.1"/>
    <property type="molecule type" value="Genomic_DNA"/>
</dbReference>
<accession>A0A1B9R3B0</accession>
<evidence type="ECO:0000313" key="4">
    <source>
        <dbReference type="Proteomes" id="UP000093173"/>
    </source>
</evidence>
<evidence type="ECO:0000259" key="2">
    <source>
        <dbReference type="Pfam" id="PF22666"/>
    </source>
</evidence>
<dbReference type="Pfam" id="PF22666">
    <property type="entry name" value="Glyco_hydro_2_N2"/>
    <property type="match status" value="1"/>
</dbReference>
<dbReference type="Proteomes" id="UP000093173">
    <property type="component" value="Unassembled WGS sequence"/>
</dbReference>
<feature type="domain" description="Beta-mannosidase-like galactose-binding" evidence="2">
    <location>
        <begin position="43"/>
        <end position="118"/>
    </location>
</feature>